<organism evidence="2 3">
    <name type="scientific">Neisseria meningitidis</name>
    <dbReference type="NCBI Taxonomy" id="487"/>
    <lineage>
        <taxon>Bacteria</taxon>
        <taxon>Pseudomonadati</taxon>
        <taxon>Pseudomonadota</taxon>
        <taxon>Betaproteobacteria</taxon>
        <taxon>Neisseriales</taxon>
        <taxon>Neisseriaceae</taxon>
        <taxon>Neisseria</taxon>
    </lineage>
</organism>
<dbReference type="Proteomes" id="UP000092966">
    <property type="component" value="Chromosome"/>
</dbReference>
<dbReference type="EMBL" id="CP012393">
    <property type="protein sequence ID" value="ANW90661.1"/>
    <property type="molecule type" value="Genomic_DNA"/>
</dbReference>
<protein>
    <submittedName>
        <fullName evidence="2">Uncharacterized protein</fullName>
    </submittedName>
</protein>
<accession>A0AAC9CSU8</accession>
<name>A0AAC9CSU8_NEIME</name>
<evidence type="ECO:0000256" key="1">
    <source>
        <dbReference type="SAM" id="MobiDB-lite"/>
    </source>
</evidence>
<dbReference type="RefSeq" id="WP_050541984.1">
    <property type="nucleotide sequence ID" value="NZ_CP009420.1"/>
</dbReference>
<evidence type="ECO:0000313" key="3">
    <source>
        <dbReference type="Proteomes" id="UP000092966"/>
    </source>
</evidence>
<gene>
    <name evidence="2" type="ORF">DE8555_0088</name>
</gene>
<dbReference type="AlphaFoldDB" id="A0AAC9CSU8"/>
<evidence type="ECO:0000313" key="2">
    <source>
        <dbReference type="EMBL" id="ANW90661.1"/>
    </source>
</evidence>
<reference evidence="2 3" key="1">
    <citation type="submission" date="2015-07" db="EMBL/GenBank/DDBJ databases">
        <title>Comparative genome sequencing reveals within-host evolution of Neisseria meningitidis during.</title>
        <authorList>
            <person name="Klughammer J."/>
            <person name="Dittrich M."/>
            <person name="Mueller T."/>
            <person name="Blom J."/>
            <person name="Goesmann A."/>
            <person name="Vogel U."/>
            <person name="Frosch M."/>
            <person name="Bock C."/>
            <person name="Schoen C."/>
        </authorList>
    </citation>
    <scope>NUCLEOTIDE SEQUENCE [LARGE SCALE GENOMIC DNA]</scope>
    <source>
        <strain evidence="2 3">DE8555</strain>
    </source>
</reference>
<proteinExistence type="predicted"/>
<sequence length="57" mass="7236">MSWWEFREFWGILQRSQTVKLAQKWEQEQKKQQIQQKKETEKSPKHKASRDDWEMER</sequence>
<feature type="region of interest" description="Disordered" evidence="1">
    <location>
        <begin position="26"/>
        <end position="57"/>
    </location>
</feature>